<accession>A0A8H7VWI8</accession>
<feature type="non-terminal residue" evidence="1">
    <location>
        <position position="1"/>
    </location>
</feature>
<dbReference type="EMBL" id="JAEPRE010000157">
    <property type="protein sequence ID" value="KAG2231308.1"/>
    <property type="molecule type" value="Genomic_DNA"/>
</dbReference>
<comment type="caution">
    <text evidence="1">The sequence shown here is derived from an EMBL/GenBank/DDBJ whole genome shotgun (WGS) entry which is preliminary data.</text>
</comment>
<keyword evidence="2" id="KW-1185">Reference proteome</keyword>
<evidence type="ECO:0000313" key="1">
    <source>
        <dbReference type="EMBL" id="KAG2231308.1"/>
    </source>
</evidence>
<dbReference type="Proteomes" id="UP000613177">
    <property type="component" value="Unassembled WGS sequence"/>
</dbReference>
<protein>
    <submittedName>
        <fullName evidence="1">Uncharacterized protein</fullName>
    </submittedName>
</protein>
<gene>
    <name evidence="1" type="ORF">INT48_006419</name>
</gene>
<dbReference type="AlphaFoldDB" id="A0A8H7VWI8"/>
<evidence type="ECO:0000313" key="2">
    <source>
        <dbReference type="Proteomes" id="UP000613177"/>
    </source>
</evidence>
<proteinExistence type="predicted"/>
<organism evidence="1 2">
    <name type="scientific">Thamnidium elegans</name>
    <dbReference type="NCBI Taxonomy" id="101142"/>
    <lineage>
        <taxon>Eukaryota</taxon>
        <taxon>Fungi</taxon>
        <taxon>Fungi incertae sedis</taxon>
        <taxon>Mucoromycota</taxon>
        <taxon>Mucoromycotina</taxon>
        <taxon>Mucoromycetes</taxon>
        <taxon>Mucorales</taxon>
        <taxon>Mucorineae</taxon>
        <taxon>Mucoraceae</taxon>
        <taxon>Thamnidium</taxon>
    </lineage>
</organism>
<name>A0A8H7VWI8_9FUNG</name>
<sequence length="51" mass="6059">KFLKNPHPNKSLCLKNLLFVVIKENNLLLCVQNKKQHLLKRMNHLVLLKQN</sequence>
<feature type="non-terminal residue" evidence="1">
    <location>
        <position position="51"/>
    </location>
</feature>
<reference evidence="1" key="1">
    <citation type="submission" date="2021-01" db="EMBL/GenBank/DDBJ databases">
        <title>Metabolic potential, ecology and presence of endohyphal bacteria is reflected in genomic diversity of Mucoromycotina.</title>
        <authorList>
            <person name="Muszewska A."/>
            <person name="Okrasinska A."/>
            <person name="Steczkiewicz K."/>
            <person name="Drgas O."/>
            <person name="Orlowska M."/>
            <person name="Perlinska-Lenart U."/>
            <person name="Aleksandrzak-Piekarczyk T."/>
            <person name="Szatraj K."/>
            <person name="Zielenkiewicz U."/>
            <person name="Pilsyk S."/>
            <person name="Malc E."/>
            <person name="Mieczkowski P."/>
            <person name="Kruszewska J.S."/>
            <person name="Biernat P."/>
            <person name="Pawlowska J."/>
        </authorList>
    </citation>
    <scope>NUCLEOTIDE SEQUENCE</scope>
    <source>
        <strain evidence="1">WA0000018081</strain>
    </source>
</reference>